<dbReference type="Pfam" id="PF01370">
    <property type="entry name" value="Epimerase"/>
    <property type="match status" value="1"/>
</dbReference>
<dbReference type="InterPro" id="IPR036291">
    <property type="entry name" value="NAD(P)-bd_dom_sf"/>
</dbReference>
<dbReference type="CDD" id="cd05266">
    <property type="entry name" value="SDR_a4"/>
    <property type="match status" value="1"/>
</dbReference>
<dbReference type="PANTHER" id="PTHR48079:SF6">
    <property type="entry name" value="NAD(P)-BINDING DOMAIN-CONTAINING PROTEIN-RELATED"/>
    <property type="match status" value="1"/>
</dbReference>
<sequence>MNITIIGCGYLGYAVAEYWQKMPFTITATTTTPERLPLLQAVAQRVAIVKGSEREGLKSVLQNQDVVLLSVGAKGADNYEEAYVQTAQTLIDTLKQIPTVRHLIYTGSYSVYGDRNGDWVDEDSLIEPTNKNGQILGDTEQVLLSASDENLRVCILRLGGIYGPGRELIELLDRYAGTTRPGNGEDVTNWVHLDDIVSAIEFAREHQLQGIYNLVDDAHLISRELYDRLFEAHNLPKVTWDSSQQSKRPYNARVSNKKIKEAGYKLIHPDMIFK</sequence>
<protein>
    <submittedName>
        <fullName evidence="2">NAD(P)-dependent oxidoreductase</fullName>
    </submittedName>
</protein>
<comment type="caution">
    <text evidence="2">The sequence shown here is derived from an EMBL/GenBank/DDBJ whole genome shotgun (WGS) entry which is preliminary data.</text>
</comment>
<dbReference type="InterPro" id="IPR051783">
    <property type="entry name" value="NAD(P)-dependent_oxidoreduct"/>
</dbReference>
<dbReference type="Proteomes" id="UP000076925">
    <property type="component" value="Unassembled WGS sequence"/>
</dbReference>
<dbReference type="Gene3D" id="3.40.50.720">
    <property type="entry name" value="NAD(P)-binding Rossmann-like Domain"/>
    <property type="match status" value="1"/>
</dbReference>
<accession>A0A139XCG2</accession>
<organism evidence="2 3">
    <name type="scientific">Scytonema hofmannii PCC 7110</name>
    <dbReference type="NCBI Taxonomy" id="128403"/>
    <lineage>
        <taxon>Bacteria</taxon>
        <taxon>Bacillati</taxon>
        <taxon>Cyanobacteriota</taxon>
        <taxon>Cyanophyceae</taxon>
        <taxon>Nostocales</taxon>
        <taxon>Scytonemataceae</taxon>
        <taxon>Scytonema</taxon>
    </lineage>
</organism>
<evidence type="ECO:0000259" key="1">
    <source>
        <dbReference type="Pfam" id="PF01370"/>
    </source>
</evidence>
<name>A0A139XCG2_9CYAN</name>
<dbReference type="RefSeq" id="WP_017741670.1">
    <property type="nucleotide sequence ID" value="NZ_KQ976354.1"/>
</dbReference>
<feature type="domain" description="NAD-dependent epimerase/dehydratase" evidence="1">
    <location>
        <begin position="4"/>
        <end position="213"/>
    </location>
</feature>
<dbReference type="EMBL" id="ANNX02000020">
    <property type="protein sequence ID" value="KYC42356.1"/>
    <property type="molecule type" value="Genomic_DNA"/>
</dbReference>
<dbReference type="SUPFAM" id="SSF51735">
    <property type="entry name" value="NAD(P)-binding Rossmann-fold domains"/>
    <property type="match status" value="1"/>
</dbReference>
<proteinExistence type="predicted"/>
<evidence type="ECO:0000313" key="3">
    <source>
        <dbReference type="Proteomes" id="UP000076925"/>
    </source>
</evidence>
<dbReference type="OrthoDB" id="9808276at2"/>
<reference evidence="2 3" key="1">
    <citation type="journal article" date="2013" name="Genome Biol. Evol.">
        <title>Genomes of Stigonematalean cyanobacteria (subsection V) and the evolution of oxygenic photosynthesis from prokaryotes to plastids.</title>
        <authorList>
            <person name="Dagan T."/>
            <person name="Roettger M."/>
            <person name="Stucken K."/>
            <person name="Landan G."/>
            <person name="Koch R."/>
            <person name="Major P."/>
            <person name="Gould S.B."/>
            <person name="Goremykin V.V."/>
            <person name="Rippka R."/>
            <person name="Tandeau de Marsac N."/>
            <person name="Gugger M."/>
            <person name="Lockhart P.J."/>
            <person name="Allen J.F."/>
            <person name="Brune I."/>
            <person name="Maus I."/>
            <person name="Puhler A."/>
            <person name="Martin W.F."/>
        </authorList>
    </citation>
    <scope>NUCLEOTIDE SEQUENCE [LARGE SCALE GENOMIC DNA]</scope>
    <source>
        <strain evidence="2 3">PCC 7110</strain>
    </source>
</reference>
<dbReference type="AlphaFoldDB" id="A0A139XCG2"/>
<keyword evidence="3" id="KW-1185">Reference proteome</keyword>
<dbReference type="STRING" id="128403.WA1_20520"/>
<dbReference type="PANTHER" id="PTHR48079">
    <property type="entry name" value="PROTEIN YEEZ"/>
    <property type="match status" value="1"/>
</dbReference>
<evidence type="ECO:0000313" key="2">
    <source>
        <dbReference type="EMBL" id="KYC42356.1"/>
    </source>
</evidence>
<dbReference type="InterPro" id="IPR001509">
    <property type="entry name" value="Epimerase_deHydtase"/>
</dbReference>
<dbReference type="GO" id="GO:0005737">
    <property type="term" value="C:cytoplasm"/>
    <property type="evidence" value="ECO:0007669"/>
    <property type="project" value="TreeGrafter"/>
</dbReference>
<dbReference type="GO" id="GO:0004029">
    <property type="term" value="F:aldehyde dehydrogenase (NAD+) activity"/>
    <property type="evidence" value="ECO:0007669"/>
    <property type="project" value="TreeGrafter"/>
</dbReference>
<gene>
    <name evidence="2" type="ORF">WA1_20520</name>
</gene>